<dbReference type="PANTHER" id="PTHR35011">
    <property type="entry name" value="2,3-DIKETO-L-GULONATE TRAP TRANSPORTER SMALL PERMEASE PROTEIN YIAM"/>
    <property type="match status" value="1"/>
</dbReference>
<protein>
    <submittedName>
        <fullName evidence="11">Tripartite ATP-independent periplasmic transporter dctq component</fullName>
    </submittedName>
</protein>
<keyword evidence="5 9" id="KW-0812">Transmembrane</keyword>
<keyword evidence="2" id="KW-0813">Transport</keyword>
<keyword evidence="6 9" id="KW-1133">Transmembrane helix</keyword>
<dbReference type="GO" id="GO:0022857">
    <property type="term" value="F:transmembrane transporter activity"/>
    <property type="evidence" value="ECO:0007669"/>
    <property type="project" value="TreeGrafter"/>
</dbReference>
<keyword evidence="7 9" id="KW-0472">Membrane</keyword>
<dbReference type="InterPro" id="IPR055348">
    <property type="entry name" value="DctQ"/>
</dbReference>
<evidence type="ECO:0000256" key="8">
    <source>
        <dbReference type="ARBA" id="ARBA00038436"/>
    </source>
</evidence>
<feature type="transmembrane region" description="Helical" evidence="9">
    <location>
        <begin position="134"/>
        <end position="153"/>
    </location>
</feature>
<dbReference type="GO" id="GO:0005886">
    <property type="term" value="C:plasma membrane"/>
    <property type="evidence" value="ECO:0007669"/>
    <property type="project" value="UniProtKB-SubCell"/>
</dbReference>
<evidence type="ECO:0000256" key="2">
    <source>
        <dbReference type="ARBA" id="ARBA00022448"/>
    </source>
</evidence>
<comment type="similarity">
    <text evidence="8">Belongs to the TRAP transporter small permease family.</text>
</comment>
<evidence type="ECO:0000259" key="10">
    <source>
        <dbReference type="Pfam" id="PF04290"/>
    </source>
</evidence>
<comment type="subcellular location">
    <subcellularLocation>
        <location evidence="1">Cell inner membrane</location>
        <topology evidence="1">Multi-pass membrane protein</topology>
    </subcellularLocation>
</comment>
<keyword evidence="3" id="KW-1003">Cell membrane</keyword>
<accession>A0A117M0D7</accession>
<evidence type="ECO:0000256" key="7">
    <source>
        <dbReference type="ARBA" id="ARBA00023136"/>
    </source>
</evidence>
<dbReference type="GO" id="GO:0015740">
    <property type="term" value="P:C4-dicarboxylate transport"/>
    <property type="evidence" value="ECO:0007669"/>
    <property type="project" value="TreeGrafter"/>
</dbReference>
<evidence type="ECO:0000313" key="12">
    <source>
        <dbReference type="Proteomes" id="UP000053904"/>
    </source>
</evidence>
<dbReference type="Pfam" id="PF04290">
    <property type="entry name" value="DctQ"/>
    <property type="match status" value="1"/>
</dbReference>
<comment type="caution">
    <text evidence="11">The sequence shown here is derived from an EMBL/GenBank/DDBJ whole genome shotgun (WGS) entry which is preliminary data.</text>
</comment>
<dbReference type="InterPro" id="IPR007387">
    <property type="entry name" value="TRAP_DctQ"/>
</dbReference>
<evidence type="ECO:0000256" key="5">
    <source>
        <dbReference type="ARBA" id="ARBA00022692"/>
    </source>
</evidence>
<evidence type="ECO:0000256" key="4">
    <source>
        <dbReference type="ARBA" id="ARBA00022519"/>
    </source>
</evidence>
<dbReference type="PANTHER" id="PTHR35011:SF2">
    <property type="entry name" value="2,3-DIKETO-L-GULONATE TRAP TRANSPORTER SMALL PERMEASE PROTEIN YIAM"/>
    <property type="match status" value="1"/>
</dbReference>
<keyword evidence="4" id="KW-0997">Cell inner membrane</keyword>
<evidence type="ECO:0000313" key="11">
    <source>
        <dbReference type="EMBL" id="KUK77394.1"/>
    </source>
</evidence>
<feature type="domain" description="Tripartite ATP-independent periplasmic transporters DctQ component" evidence="10">
    <location>
        <begin position="31"/>
        <end position="160"/>
    </location>
</feature>
<organism evidence="11 12">
    <name type="scientific">candidate division WS6 bacterium 34_10</name>
    <dbReference type="NCBI Taxonomy" id="1641389"/>
    <lineage>
        <taxon>Bacteria</taxon>
        <taxon>Candidatus Dojkabacteria</taxon>
    </lineage>
</organism>
<dbReference type="EMBL" id="LGGO01000037">
    <property type="protein sequence ID" value="KUK77394.1"/>
    <property type="molecule type" value="Genomic_DNA"/>
</dbReference>
<feature type="transmembrane region" description="Helical" evidence="9">
    <location>
        <begin position="21"/>
        <end position="44"/>
    </location>
</feature>
<evidence type="ECO:0000256" key="6">
    <source>
        <dbReference type="ARBA" id="ARBA00022989"/>
    </source>
</evidence>
<evidence type="ECO:0000256" key="1">
    <source>
        <dbReference type="ARBA" id="ARBA00004429"/>
    </source>
</evidence>
<feature type="transmembrane region" description="Helical" evidence="9">
    <location>
        <begin position="50"/>
        <end position="71"/>
    </location>
</feature>
<evidence type="ECO:0000256" key="3">
    <source>
        <dbReference type="ARBA" id="ARBA00022475"/>
    </source>
</evidence>
<evidence type="ECO:0000256" key="9">
    <source>
        <dbReference type="SAM" id="Phobius"/>
    </source>
</evidence>
<dbReference type="Proteomes" id="UP000053904">
    <property type="component" value="Unassembled WGS sequence"/>
</dbReference>
<dbReference type="AlphaFoldDB" id="A0A117M0D7"/>
<name>A0A117M0D7_9BACT</name>
<sequence>MGGIEVNKFMKFYEIIGKMEHLIASSFLVIMVIIIFSAGFGRSIGYPIRWAIDASTFLFAWAAFFSADLAMRYNRHVNVEIIINRLPQRAQNYLNLVNYSIITIFLLFLIGYGIQLSYITRFRAYQGIPGFSYTWVTLSIPVGCFFLLITILLKMWKLIKSEKIQIFHKNNSTILDKD</sequence>
<gene>
    <name evidence="11" type="ORF">XD93_0351</name>
</gene>
<proteinExistence type="inferred from homology"/>
<feature type="transmembrane region" description="Helical" evidence="9">
    <location>
        <begin position="92"/>
        <end position="114"/>
    </location>
</feature>
<reference evidence="12" key="1">
    <citation type="journal article" date="2015" name="MBio">
        <title>Genome-Resolved Metagenomic Analysis Reveals Roles for Candidate Phyla and Other Microbial Community Members in Biogeochemical Transformations in Oil Reservoirs.</title>
        <authorList>
            <person name="Hu P."/>
            <person name="Tom L."/>
            <person name="Singh A."/>
            <person name="Thomas B.C."/>
            <person name="Baker B.J."/>
            <person name="Piceno Y.M."/>
            <person name="Andersen G.L."/>
            <person name="Banfield J.F."/>
        </authorList>
    </citation>
    <scope>NUCLEOTIDE SEQUENCE [LARGE SCALE GENOMIC DNA]</scope>
</reference>